<dbReference type="Proteomes" id="UP000824469">
    <property type="component" value="Unassembled WGS sequence"/>
</dbReference>
<feature type="non-terminal residue" evidence="1">
    <location>
        <position position="1"/>
    </location>
</feature>
<dbReference type="EMBL" id="JAHRHJ020000006">
    <property type="protein sequence ID" value="KAH9313188.1"/>
    <property type="molecule type" value="Genomic_DNA"/>
</dbReference>
<reference evidence="1 2" key="1">
    <citation type="journal article" date="2021" name="Nat. Plants">
        <title>The Taxus genome provides insights into paclitaxel biosynthesis.</title>
        <authorList>
            <person name="Xiong X."/>
            <person name="Gou J."/>
            <person name="Liao Q."/>
            <person name="Li Y."/>
            <person name="Zhou Q."/>
            <person name="Bi G."/>
            <person name="Li C."/>
            <person name="Du R."/>
            <person name="Wang X."/>
            <person name="Sun T."/>
            <person name="Guo L."/>
            <person name="Liang H."/>
            <person name="Lu P."/>
            <person name="Wu Y."/>
            <person name="Zhang Z."/>
            <person name="Ro D.K."/>
            <person name="Shang Y."/>
            <person name="Huang S."/>
            <person name="Yan J."/>
        </authorList>
    </citation>
    <scope>NUCLEOTIDE SEQUENCE [LARGE SCALE GENOMIC DNA]</scope>
    <source>
        <strain evidence="1">Ta-2019</strain>
    </source>
</reference>
<feature type="non-terminal residue" evidence="1">
    <location>
        <position position="165"/>
    </location>
</feature>
<organism evidence="1 2">
    <name type="scientific">Taxus chinensis</name>
    <name type="common">Chinese yew</name>
    <name type="synonym">Taxus wallichiana var. chinensis</name>
    <dbReference type="NCBI Taxonomy" id="29808"/>
    <lineage>
        <taxon>Eukaryota</taxon>
        <taxon>Viridiplantae</taxon>
        <taxon>Streptophyta</taxon>
        <taxon>Embryophyta</taxon>
        <taxon>Tracheophyta</taxon>
        <taxon>Spermatophyta</taxon>
        <taxon>Pinopsida</taxon>
        <taxon>Pinidae</taxon>
        <taxon>Conifers II</taxon>
        <taxon>Cupressales</taxon>
        <taxon>Taxaceae</taxon>
        <taxon>Taxus</taxon>
    </lineage>
</organism>
<accession>A0AA38L353</accession>
<comment type="caution">
    <text evidence="1">The sequence shown here is derived from an EMBL/GenBank/DDBJ whole genome shotgun (WGS) entry which is preliminary data.</text>
</comment>
<name>A0AA38L353_TAXCH</name>
<gene>
    <name evidence="1" type="ORF">KI387_028223</name>
</gene>
<dbReference type="AlphaFoldDB" id="A0AA38L353"/>
<evidence type="ECO:0000313" key="2">
    <source>
        <dbReference type="Proteomes" id="UP000824469"/>
    </source>
</evidence>
<keyword evidence="2" id="KW-1185">Reference proteome</keyword>
<proteinExistence type="predicted"/>
<protein>
    <submittedName>
        <fullName evidence="1">Uncharacterized protein</fullName>
    </submittedName>
</protein>
<sequence length="165" mass="18777">SAINNNTIRISPTFFIKDLEEKEIPVHAHVVSYAEPQEDISLISRKLVELEQRLVVLKKDYVKSSPDLVSTIPSPPLNFALPSPPLKKCKRAPVVPFSTFKHVPIEPVVMPNPSKSSKISARWATKMYLTRGIYLLEWASFYKKKFELIGILEGSRESIKELMDK</sequence>
<evidence type="ECO:0000313" key="1">
    <source>
        <dbReference type="EMBL" id="KAH9313188.1"/>
    </source>
</evidence>